<dbReference type="InterPro" id="IPR024361">
    <property type="entry name" value="BACON"/>
</dbReference>
<feature type="domain" description="Gylcosyl hydrolase 115 C-terminal" evidence="3">
    <location>
        <begin position="784"/>
        <end position="952"/>
    </location>
</feature>
<dbReference type="Gene3D" id="3.20.20.520">
    <property type="entry name" value="Glycosyl hydrolase family 115"/>
    <property type="match status" value="1"/>
</dbReference>
<dbReference type="InterPro" id="IPR041437">
    <property type="entry name" value="GH115_C"/>
</dbReference>
<dbReference type="EMBL" id="RJUK01000002">
    <property type="protein sequence ID" value="ROQ18416.1"/>
    <property type="molecule type" value="Genomic_DNA"/>
</dbReference>
<keyword evidence="1 5" id="KW-0378">Hydrolase</keyword>
<dbReference type="Gene3D" id="1.20.58.2150">
    <property type="match status" value="1"/>
</dbReference>
<dbReference type="SUPFAM" id="SSF55545">
    <property type="entry name" value="beta-N-acetylhexosaminidase-like domain"/>
    <property type="match status" value="1"/>
</dbReference>
<dbReference type="GO" id="GO:0016787">
    <property type="term" value="F:hydrolase activity"/>
    <property type="evidence" value="ECO:0007669"/>
    <property type="project" value="UniProtKB-KW"/>
</dbReference>
<dbReference type="Gene3D" id="2.60.120.1620">
    <property type="match status" value="1"/>
</dbReference>
<dbReference type="Pfam" id="PF17829">
    <property type="entry name" value="GH115_C"/>
    <property type="match status" value="1"/>
</dbReference>
<dbReference type="Pfam" id="PF19190">
    <property type="entry name" value="BACON_2"/>
    <property type="match status" value="1"/>
</dbReference>
<dbReference type="AlphaFoldDB" id="A0A3N1P0L2"/>
<dbReference type="PANTHER" id="PTHR37842:SF2">
    <property type="entry name" value="GYLCOSYL HYDROLASE 115 C-TERMINAL DOMAIN-CONTAINING PROTEIN"/>
    <property type="match status" value="1"/>
</dbReference>
<dbReference type="RefSeq" id="WP_123639050.1">
    <property type="nucleotide sequence ID" value="NZ_RJUK01000002.1"/>
</dbReference>
<feature type="signal peptide" evidence="2">
    <location>
        <begin position="1"/>
        <end position="24"/>
    </location>
</feature>
<dbReference type="Pfam" id="PF15979">
    <property type="entry name" value="Glyco_hydro_115"/>
    <property type="match status" value="1"/>
</dbReference>
<keyword evidence="6" id="KW-1185">Reference proteome</keyword>
<comment type="caution">
    <text evidence="5">The sequence shown here is derived from an EMBL/GenBank/DDBJ whole genome shotgun (WGS) entry which is preliminary data.</text>
</comment>
<dbReference type="InterPro" id="IPR029018">
    <property type="entry name" value="Hex-like_dom2"/>
</dbReference>
<dbReference type="Proteomes" id="UP000273643">
    <property type="component" value="Unassembled WGS sequence"/>
</dbReference>
<evidence type="ECO:0000256" key="2">
    <source>
        <dbReference type="SAM" id="SignalP"/>
    </source>
</evidence>
<evidence type="ECO:0000259" key="4">
    <source>
        <dbReference type="Pfam" id="PF19190"/>
    </source>
</evidence>
<accession>A0A3N1P0L2</accession>
<gene>
    <name evidence="5" type="ORF">EDC38_2642</name>
</gene>
<evidence type="ECO:0000313" key="6">
    <source>
        <dbReference type="Proteomes" id="UP000273643"/>
    </source>
</evidence>
<dbReference type="GO" id="GO:0005975">
    <property type="term" value="P:carbohydrate metabolic process"/>
    <property type="evidence" value="ECO:0007669"/>
    <property type="project" value="UniProtKB-ARBA"/>
</dbReference>
<feature type="domain" description="BACON" evidence="4">
    <location>
        <begin position="695"/>
        <end position="768"/>
    </location>
</feature>
<name>A0A3N1P0L2_9GAMM</name>
<dbReference type="InterPro" id="IPR042301">
    <property type="entry name" value="GH115_sf"/>
</dbReference>
<evidence type="ECO:0000259" key="3">
    <source>
        <dbReference type="Pfam" id="PF17829"/>
    </source>
</evidence>
<sequence>MLITRTLAGTLLGGLLATAPAALALEGPDYVSHSPSAGALSLVGKEHIANLYVDPSDDPGVRRAVRDLQADIQRVTGKQPQIVRSAEGLGSHGVIIGTLSGSSLIQQLVEAGKLDVSPIEGEWDAYHMEVVENPLPGLDKALVIAGANKRGAIYGTYDVSEEIGVSPWYWFADVPAQQHDHLYIDGHLNLQDQPKVKYRGIFINDEAPALTSWVQENYGDYNHDFYEHVFELILRLKGNFLWPAMWNNAFADDDEQNMILADEYGIVMSTSHHEPMMRADKEWNRYGEGPWEYSTNPDNLYEFWVDGAERNKPYESVYTLGMRGQADTPMSEGQNIELLERIVDDQREILKNVFDDRPIEDVPQVWTLYKEVQYFYEKGMRVPDDVTLLWADDNWGNIRRLPTPEERDRSGGAGVYYHFDYVGGPRSYRWINVTPIAKVWEQMNLAWEYEADRIWIVNVGDIKPMEYPTEFFLRMAWDPEYWNRERLPEFGRLWAEREFGAEFAEPIAELVTGYTRHNGRRKPEQQSADTYSLLNYREAERIEQELAALTEQADAIYAQLPEARRDAFDQLVRHLVRASANVTRMYIDQARNQLFAEQGRANANKYGQLARERFRHDAELEDHYHTEISDGKWNHMMSQPRIGYTHWNNPPENTAPLIYDYQPHSKPDMGVAVEGMEKAWPVPGAYTLPTFSPYGTKSHRIEVFNKGTAPFDFSAEPSDEWIQVSQREGTVNELVTLEVSIDWDQAPAGSHQGHVFVKGTGWGGARVQVETFKPAPRVARQVKGFVEANGYVSIEAGNFHRKQDRSGHRWEVIPQHGRTQSSISTFPISDTEFEDPAESPYVEYDIYFFSTGEFDVHGLFAPSLNLVPGRGLRYAIAFDDAEPQVVDILEDLSSEAWETAVSDGVRRSVSTHTIREPGLHTLRIYRVDPAVTLQKLMIDTGGLKPSYLGPPQSERR</sequence>
<organism evidence="5 6">
    <name type="scientific">Marinimicrobium koreense</name>
    <dbReference type="NCBI Taxonomy" id="306545"/>
    <lineage>
        <taxon>Bacteria</taxon>
        <taxon>Pseudomonadati</taxon>
        <taxon>Pseudomonadota</taxon>
        <taxon>Gammaproteobacteria</taxon>
        <taxon>Cellvibrionales</taxon>
        <taxon>Cellvibrionaceae</taxon>
        <taxon>Marinimicrobium</taxon>
    </lineage>
</organism>
<protein>
    <submittedName>
        <fullName evidence="5">Glycosyl hydrolase family 67</fullName>
    </submittedName>
</protein>
<feature type="chain" id="PRO_5018144072" evidence="2">
    <location>
        <begin position="25"/>
        <end position="956"/>
    </location>
</feature>
<reference evidence="5 6" key="1">
    <citation type="submission" date="2018-11" db="EMBL/GenBank/DDBJ databases">
        <title>Genomic Encyclopedia of Type Strains, Phase IV (KMG-IV): sequencing the most valuable type-strain genomes for metagenomic binning, comparative biology and taxonomic classification.</title>
        <authorList>
            <person name="Goeker M."/>
        </authorList>
    </citation>
    <scope>NUCLEOTIDE SEQUENCE [LARGE SCALE GENOMIC DNA]</scope>
    <source>
        <strain evidence="5 6">DSM 16974</strain>
    </source>
</reference>
<dbReference type="OrthoDB" id="8727830at2"/>
<keyword evidence="2" id="KW-0732">Signal</keyword>
<evidence type="ECO:0000256" key="1">
    <source>
        <dbReference type="ARBA" id="ARBA00022801"/>
    </source>
</evidence>
<evidence type="ECO:0000313" key="5">
    <source>
        <dbReference type="EMBL" id="ROQ18416.1"/>
    </source>
</evidence>
<dbReference type="PANTHER" id="PTHR37842">
    <property type="match status" value="1"/>
</dbReference>
<dbReference type="Gene3D" id="3.30.379.10">
    <property type="entry name" value="Chitobiase/beta-hexosaminidase domain 2-like"/>
    <property type="match status" value="1"/>
</dbReference>
<proteinExistence type="predicted"/>
<dbReference type="InterPro" id="IPR031924">
    <property type="entry name" value="GH115"/>
</dbReference>